<comment type="caution">
    <text evidence="2">The sequence shown here is derived from an EMBL/GenBank/DDBJ whole genome shotgun (WGS) entry which is preliminary data.</text>
</comment>
<dbReference type="SUPFAM" id="SSF54427">
    <property type="entry name" value="NTF2-like"/>
    <property type="match status" value="1"/>
</dbReference>
<dbReference type="Pfam" id="PF13474">
    <property type="entry name" value="SnoaL_3"/>
    <property type="match status" value="1"/>
</dbReference>
<dbReference type="Gene3D" id="3.10.450.50">
    <property type="match status" value="1"/>
</dbReference>
<feature type="domain" description="SnoaL-like" evidence="1">
    <location>
        <begin position="14"/>
        <end position="130"/>
    </location>
</feature>
<evidence type="ECO:0000259" key="1">
    <source>
        <dbReference type="Pfam" id="PF13474"/>
    </source>
</evidence>
<dbReference type="EMBL" id="JBBAXC010000005">
    <property type="protein sequence ID" value="MEI5907059.1"/>
    <property type="molecule type" value="Genomic_DNA"/>
</dbReference>
<reference evidence="2 3" key="1">
    <citation type="journal article" date="2018" name="J. Microbiol.">
        <title>Bacillus spongiae sp. nov., isolated from sponge of Jeju Island.</title>
        <authorList>
            <person name="Lee G.E."/>
            <person name="Im W.T."/>
            <person name="Park J.S."/>
        </authorList>
    </citation>
    <scope>NUCLEOTIDE SEQUENCE [LARGE SCALE GENOMIC DNA]</scope>
    <source>
        <strain evidence="2 3">135PIL107-10</strain>
    </source>
</reference>
<keyword evidence="3" id="KW-1185">Reference proteome</keyword>
<evidence type="ECO:0000313" key="3">
    <source>
        <dbReference type="Proteomes" id="UP001312865"/>
    </source>
</evidence>
<proteinExistence type="predicted"/>
<dbReference type="RefSeq" id="WP_336586494.1">
    <property type="nucleotide sequence ID" value="NZ_JBBAXC010000005.1"/>
</dbReference>
<accession>A0ABU8HCH8</accession>
<dbReference type="Proteomes" id="UP001312865">
    <property type="component" value="Unassembled WGS sequence"/>
</dbReference>
<gene>
    <name evidence="2" type="ORF">WAK64_08315</name>
</gene>
<organism evidence="2 3">
    <name type="scientific">Bacillus spongiae</name>
    <dbReference type="NCBI Taxonomy" id="2683610"/>
    <lineage>
        <taxon>Bacteria</taxon>
        <taxon>Bacillati</taxon>
        <taxon>Bacillota</taxon>
        <taxon>Bacilli</taxon>
        <taxon>Bacillales</taxon>
        <taxon>Bacillaceae</taxon>
        <taxon>Bacillus</taxon>
    </lineage>
</organism>
<dbReference type="InterPro" id="IPR037401">
    <property type="entry name" value="SnoaL-like"/>
</dbReference>
<name>A0ABU8HCH8_9BACI</name>
<sequence length="132" mass="15461">MIIGMEVIELNCKEALAKYIEATNTHDFQKVQQVLHPQAIYWFTNQSCSSMEEIQRYFEYAWGEIKDEVYSISNVNWVSMNDRSATCLYTYHYQGYNNGKLVSGSGRATNVFVKTEDNYWKLIHEHLSKPMV</sequence>
<dbReference type="InterPro" id="IPR032710">
    <property type="entry name" value="NTF2-like_dom_sf"/>
</dbReference>
<protein>
    <submittedName>
        <fullName evidence="2">Nuclear transport factor 2 family protein</fullName>
    </submittedName>
</protein>
<evidence type="ECO:0000313" key="2">
    <source>
        <dbReference type="EMBL" id="MEI5907059.1"/>
    </source>
</evidence>